<dbReference type="SUPFAM" id="SSF55298">
    <property type="entry name" value="YjgF-like"/>
    <property type="match status" value="1"/>
</dbReference>
<dbReference type="Proteomes" id="UP001319883">
    <property type="component" value="Unassembled WGS sequence"/>
</dbReference>
<dbReference type="EMBL" id="JAGXFD010000002">
    <property type="protein sequence ID" value="MBZ9569191.1"/>
    <property type="molecule type" value="Genomic_DNA"/>
</dbReference>
<accession>A0ABS7X2R5</accession>
<evidence type="ECO:0000313" key="2">
    <source>
        <dbReference type="Proteomes" id="UP001319883"/>
    </source>
</evidence>
<protein>
    <submittedName>
        <fullName evidence="1">RidA family protein</fullName>
    </submittedName>
</protein>
<dbReference type="InterPro" id="IPR006175">
    <property type="entry name" value="YjgF/YER057c/UK114"/>
</dbReference>
<keyword evidence="2" id="KW-1185">Reference proteome</keyword>
<dbReference type="CDD" id="cd06150">
    <property type="entry name" value="YjgF_YER057c_UK114_like_2"/>
    <property type="match status" value="1"/>
</dbReference>
<dbReference type="InterPro" id="IPR035709">
    <property type="entry name" value="YoaB-like"/>
</dbReference>
<organism evidence="1 2">
    <name type="scientific">Modicisalibacter tunisiensis</name>
    <dbReference type="NCBI Taxonomy" id="390637"/>
    <lineage>
        <taxon>Bacteria</taxon>
        <taxon>Pseudomonadati</taxon>
        <taxon>Pseudomonadota</taxon>
        <taxon>Gammaproteobacteria</taxon>
        <taxon>Oceanospirillales</taxon>
        <taxon>Halomonadaceae</taxon>
        <taxon>Modicisalibacter</taxon>
    </lineage>
</organism>
<evidence type="ECO:0000313" key="1">
    <source>
        <dbReference type="EMBL" id="MBZ9569191.1"/>
    </source>
</evidence>
<comment type="caution">
    <text evidence="1">The sequence shown here is derived from an EMBL/GenBank/DDBJ whole genome shotgun (WGS) entry which is preliminary data.</text>
</comment>
<dbReference type="Pfam" id="PF01042">
    <property type="entry name" value="Ribonuc_L-PSP"/>
    <property type="match status" value="1"/>
</dbReference>
<dbReference type="InterPro" id="IPR035959">
    <property type="entry name" value="RutC-like_sf"/>
</dbReference>
<dbReference type="Gene3D" id="3.30.1330.40">
    <property type="entry name" value="RutC-like"/>
    <property type="match status" value="1"/>
</dbReference>
<name>A0ABS7X2R5_9GAMM</name>
<proteinExistence type="predicted"/>
<dbReference type="PANTHER" id="PTHR47328:SF1">
    <property type="entry name" value="RUTC FAMILY PROTEIN YOAB"/>
    <property type="match status" value="1"/>
</dbReference>
<dbReference type="PANTHER" id="PTHR47328">
    <property type="match status" value="1"/>
</dbReference>
<dbReference type="RefSeq" id="WP_224414323.1">
    <property type="nucleotide sequence ID" value="NZ_JAGXFC010000001.1"/>
</dbReference>
<reference evidence="1 2" key="1">
    <citation type="submission" date="2021-05" db="EMBL/GenBank/DDBJ databases">
        <title>Petroleum and Energy Research Collection (APPE): ex situ preservation of microbial diversity associated with the oil industry and exploitation of its biotechnological potential.</title>
        <authorList>
            <person name="Paixao C.T.M."/>
            <person name="Gomes M.B."/>
            <person name="Oliveira V.M."/>
        </authorList>
    </citation>
    <scope>NUCLEOTIDE SEQUENCE [LARGE SCALE GENOMIC DNA]</scope>
    <source>
        <strain evidence="1 2">LIT2</strain>
    </source>
</reference>
<sequence>MIQRHDTKARMSRAVIHNGVAYLCGQVAGPEARHGDITEQTESMLARVDALLAEIGSDREHLLAATIYLKDGADFAAMNAVWDAWVPEGHAPARTCITAPMPADELRVEVTVTAAVKQGDTGNRLY</sequence>
<gene>
    <name evidence="1" type="ORF">KGQ91_16105</name>
</gene>